<dbReference type="RefSeq" id="WP_209752102.1">
    <property type="nucleotide sequence ID" value="NZ_JBHSMH010000069.1"/>
</dbReference>
<evidence type="ECO:0000256" key="1">
    <source>
        <dbReference type="SAM" id="SignalP"/>
    </source>
</evidence>
<feature type="signal peptide" evidence="1">
    <location>
        <begin position="1"/>
        <end position="22"/>
    </location>
</feature>
<feature type="chain" id="PRO_5045378076" description="Lipoprotein" evidence="1">
    <location>
        <begin position="23"/>
        <end position="148"/>
    </location>
</feature>
<comment type="caution">
    <text evidence="2">The sequence shown here is derived from an EMBL/GenBank/DDBJ whole genome shotgun (WGS) entry which is preliminary data.</text>
</comment>
<evidence type="ECO:0000313" key="3">
    <source>
        <dbReference type="Proteomes" id="UP001596105"/>
    </source>
</evidence>
<dbReference type="EMBL" id="JBHSMH010000069">
    <property type="protein sequence ID" value="MFC5470643.1"/>
    <property type="molecule type" value="Genomic_DNA"/>
</dbReference>
<accession>A0ABW0LY47</accession>
<evidence type="ECO:0008006" key="4">
    <source>
        <dbReference type="Google" id="ProtNLM"/>
    </source>
</evidence>
<name>A0ABW0LY47_9BACL</name>
<reference evidence="3" key="1">
    <citation type="journal article" date="2019" name="Int. J. Syst. Evol. Microbiol.">
        <title>The Global Catalogue of Microorganisms (GCM) 10K type strain sequencing project: providing services to taxonomists for standard genome sequencing and annotation.</title>
        <authorList>
            <consortium name="The Broad Institute Genomics Platform"/>
            <consortium name="The Broad Institute Genome Sequencing Center for Infectious Disease"/>
            <person name="Wu L."/>
            <person name="Ma J."/>
        </authorList>
    </citation>
    <scope>NUCLEOTIDE SEQUENCE [LARGE SCALE GENOMIC DNA]</scope>
    <source>
        <strain evidence="3">CCUG 57113</strain>
    </source>
</reference>
<keyword evidence="1" id="KW-0732">Signal</keyword>
<evidence type="ECO:0000313" key="2">
    <source>
        <dbReference type="EMBL" id="MFC5470643.1"/>
    </source>
</evidence>
<dbReference type="PROSITE" id="PS51257">
    <property type="entry name" value="PROKAR_LIPOPROTEIN"/>
    <property type="match status" value="1"/>
</dbReference>
<organism evidence="2 3">
    <name type="scientific">Cohnella suwonensis</name>
    <dbReference type="NCBI Taxonomy" id="696072"/>
    <lineage>
        <taxon>Bacteria</taxon>
        <taxon>Bacillati</taxon>
        <taxon>Bacillota</taxon>
        <taxon>Bacilli</taxon>
        <taxon>Bacillales</taxon>
        <taxon>Paenibacillaceae</taxon>
        <taxon>Cohnella</taxon>
    </lineage>
</organism>
<dbReference type="Proteomes" id="UP001596105">
    <property type="component" value="Unassembled WGS sequence"/>
</dbReference>
<proteinExistence type="predicted"/>
<protein>
    <recommendedName>
        <fullName evidence="4">Lipoprotein</fullName>
    </recommendedName>
</protein>
<gene>
    <name evidence="2" type="ORF">ACFPPD_18270</name>
</gene>
<keyword evidence="3" id="KW-1185">Reference proteome</keyword>
<sequence length="148" mass="17534">MRIFRMIIVIQLILFLVSCNNAPNMNSSESKSIEATDKEKAEKDLVNKIMGRWFSTEDNQFFLDLKDNIEITGIEESVKYTQGEFIIEEVNVQDQYIVVQSFIEELSEENEDHLKEESRNKLELLENGNKLKYNFNFEKQNIQSEWIR</sequence>